<accession>A0A067P471</accession>
<keyword evidence="2" id="KW-0645">Protease</keyword>
<feature type="non-terminal residue" evidence="11">
    <location>
        <position position="1"/>
    </location>
</feature>
<evidence type="ECO:0000313" key="11">
    <source>
        <dbReference type="EMBL" id="KDQ49708.1"/>
    </source>
</evidence>
<evidence type="ECO:0000313" key="12">
    <source>
        <dbReference type="Proteomes" id="UP000027265"/>
    </source>
</evidence>
<organism evidence="11 12">
    <name type="scientific">Jaapia argillacea MUCL 33604</name>
    <dbReference type="NCBI Taxonomy" id="933084"/>
    <lineage>
        <taxon>Eukaryota</taxon>
        <taxon>Fungi</taxon>
        <taxon>Dikarya</taxon>
        <taxon>Basidiomycota</taxon>
        <taxon>Agaricomycotina</taxon>
        <taxon>Agaricomycetes</taxon>
        <taxon>Agaricomycetidae</taxon>
        <taxon>Jaapiales</taxon>
        <taxon>Jaapiaceae</taxon>
        <taxon>Jaapia</taxon>
    </lineage>
</organism>
<dbReference type="OrthoDB" id="536211at2759"/>
<dbReference type="PANTHER" id="PTHR47466:SF1">
    <property type="entry name" value="METALLOPROTEASE MEP1 (AFU_ORTHOLOGUE AFUA_1G07730)-RELATED"/>
    <property type="match status" value="1"/>
</dbReference>
<dbReference type="PANTHER" id="PTHR47466">
    <property type="match status" value="1"/>
</dbReference>
<dbReference type="GO" id="GO:0008237">
    <property type="term" value="F:metallopeptidase activity"/>
    <property type="evidence" value="ECO:0007669"/>
    <property type="project" value="UniProtKB-KW"/>
</dbReference>
<feature type="non-terminal residue" evidence="11">
    <location>
        <position position="263"/>
    </location>
</feature>
<comment type="similarity">
    <text evidence="1">Belongs to the peptidase M43B family.</text>
</comment>
<protein>
    <recommendedName>
        <fullName evidence="10">Peptidase M43 pregnancy-associated plasma-A domain-containing protein</fullName>
    </recommendedName>
</protein>
<evidence type="ECO:0000256" key="7">
    <source>
        <dbReference type="ARBA" id="ARBA00023049"/>
    </source>
</evidence>
<evidence type="ECO:0000256" key="2">
    <source>
        <dbReference type="ARBA" id="ARBA00022670"/>
    </source>
</evidence>
<dbReference type="Proteomes" id="UP000027265">
    <property type="component" value="Unassembled WGS sequence"/>
</dbReference>
<dbReference type="InterPro" id="IPR008754">
    <property type="entry name" value="Peptidase_M43"/>
</dbReference>
<dbReference type="EMBL" id="KL197776">
    <property type="protein sequence ID" value="KDQ49708.1"/>
    <property type="molecule type" value="Genomic_DNA"/>
</dbReference>
<dbReference type="CDD" id="cd04275">
    <property type="entry name" value="ZnMc_pappalysin_like"/>
    <property type="match status" value="1"/>
</dbReference>
<dbReference type="AlphaFoldDB" id="A0A067P471"/>
<dbReference type="Pfam" id="PF05572">
    <property type="entry name" value="Peptidase_M43"/>
    <property type="match status" value="1"/>
</dbReference>
<evidence type="ECO:0000256" key="9">
    <source>
        <dbReference type="SAM" id="MobiDB-lite"/>
    </source>
</evidence>
<feature type="region of interest" description="Disordered" evidence="9">
    <location>
        <begin position="196"/>
        <end position="215"/>
    </location>
</feature>
<keyword evidence="12" id="KW-1185">Reference proteome</keyword>
<evidence type="ECO:0000256" key="1">
    <source>
        <dbReference type="ARBA" id="ARBA00008721"/>
    </source>
</evidence>
<evidence type="ECO:0000256" key="3">
    <source>
        <dbReference type="ARBA" id="ARBA00022723"/>
    </source>
</evidence>
<dbReference type="InterPro" id="IPR024079">
    <property type="entry name" value="MetalloPept_cat_dom_sf"/>
</dbReference>
<dbReference type="GO" id="GO:0006508">
    <property type="term" value="P:proteolysis"/>
    <property type="evidence" value="ECO:0007669"/>
    <property type="project" value="UniProtKB-KW"/>
</dbReference>
<gene>
    <name evidence="11" type="ORF">JAAARDRAFT_94757</name>
</gene>
<evidence type="ECO:0000256" key="5">
    <source>
        <dbReference type="ARBA" id="ARBA00022801"/>
    </source>
</evidence>
<feature type="domain" description="Peptidase M43 pregnancy-associated plasma-A" evidence="10">
    <location>
        <begin position="117"/>
        <end position="257"/>
    </location>
</feature>
<dbReference type="STRING" id="933084.A0A067P471"/>
<proteinExistence type="inferred from homology"/>
<evidence type="ECO:0000259" key="10">
    <source>
        <dbReference type="Pfam" id="PF05572"/>
    </source>
</evidence>
<dbReference type="HOGENOM" id="CLU_048726_1_1_1"/>
<keyword evidence="4" id="KW-0732">Signal</keyword>
<reference evidence="12" key="1">
    <citation type="journal article" date="2014" name="Proc. Natl. Acad. Sci. U.S.A.">
        <title>Extensive sampling of basidiomycete genomes demonstrates inadequacy of the white-rot/brown-rot paradigm for wood decay fungi.</title>
        <authorList>
            <person name="Riley R."/>
            <person name="Salamov A.A."/>
            <person name="Brown D.W."/>
            <person name="Nagy L.G."/>
            <person name="Floudas D."/>
            <person name="Held B.W."/>
            <person name="Levasseur A."/>
            <person name="Lombard V."/>
            <person name="Morin E."/>
            <person name="Otillar R."/>
            <person name="Lindquist E.A."/>
            <person name="Sun H."/>
            <person name="LaButti K.M."/>
            <person name="Schmutz J."/>
            <person name="Jabbour D."/>
            <person name="Luo H."/>
            <person name="Baker S.E."/>
            <person name="Pisabarro A.G."/>
            <person name="Walton J.D."/>
            <person name="Blanchette R.A."/>
            <person name="Henrissat B."/>
            <person name="Martin F."/>
            <person name="Cullen D."/>
            <person name="Hibbett D.S."/>
            <person name="Grigoriev I.V."/>
        </authorList>
    </citation>
    <scope>NUCLEOTIDE SEQUENCE [LARGE SCALE GENOMIC DNA]</scope>
    <source>
        <strain evidence="12">MUCL 33604</strain>
    </source>
</reference>
<evidence type="ECO:0000256" key="6">
    <source>
        <dbReference type="ARBA" id="ARBA00022833"/>
    </source>
</evidence>
<dbReference type="SUPFAM" id="SSF55486">
    <property type="entry name" value="Metalloproteases ('zincins'), catalytic domain"/>
    <property type="match status" value="1"/>
</dbReference>
<keyword evidence="5" id="KW-0378">Hydrolase</keyword>
<keyword evidence="8" id="KW-1015">Disulfide bond</keyword>
<evidence type="ECO:0000256" key="8">
    <source>
        <dbReference type="ARBA" id="ARBA00023157"/>
    </source>
</evidence>
<keyword evidence="7" id="KW-0482">Metalloprotease</keyword>
<keyword evidence="6" id="KW-0862">Zinc</keyword>
<dbReference type="MEROPS" id="M43.008"/>
<keyword evidence="3" id="KW-0479">Metal-binding</keyword>
<evidence type="ECO:0000256" key="4">
    <source>
        <dbReference type="ARBA" id="ARBA00022729"/>
    </source>
</evidence>
<sequence length="263" mass="27964">CGSEVTANDVLLAEAHFREHLVLPHKAASASAAVSPVVPVYWNVICDTNTLEGGCIPDTYIENQLAVLNQAFVATGISFQSANISRWLEPAWFTLLSIPADAAPMKQSLAVRNPDVLNVYIVGGLPKPPTGTGTTLGYSSFPWDYATDPISDGVVVIFPTLPGGGFAKQDLGANLIHEVGHWSGLWHTFQGGCTSPGDSVSDTPAEAAPSSGCPTVAPDSCPGDPGLDPIHNFMDYSDDTCRTQFTLGQVSRMRDMLRTYRGI</sequence>
<dbReference type="Gene3D" id="3.40.390.10">
    <property type="entry name" value="Collagenase (Catalytic Domain)"/>
    <property type="match status" value="1"/>
</dbReference>
<name>A0A067P471_9AGAM</name>
<dbReference type="GO" id="GO:0046872">
    <property type="term" value="F:metal ion binding"/>
    <property type="evidence" value="ECO:0007669"/>
    <property type="project" value="UniProtKB-KW"/>
</dbReference>
<dbReference type="InParanoid" id="A0A067P471"/>